<keyword evidence="2" id="KW-0472">Membrane</keyword>
<gene>
    <name evidence="3" type="ORF">PXEA_LOCUS23433</name>
</gene>
<comment type="caution">
    <text evidence="3">The sequence shown here is derived from an EMBL/GenBank/DDBJ whole genome shotgun (WGS) entry which is preliminary data.</text>
</comment>
<proteinExistence type="predicted"/>
<evidence type="ECO:0000256" key="1">
    <source>
        <dbReference type="SAM" id="MobiDB-lite"/>
    </source>
</evidence>
<name>A0A3S5C1W6_9PLAT</name>
<keyword evidence="2" id="KW-0812">Transmembrane</keyword>
<accession>A0A3S5C1W6</accession>
<evidence type="ECO:0000256" key="2">
    <source>
        <dbReference type="SAM" id="Phobius"/>
    </source>
</evidence>
<keyword evidence="2" id="KW-1133">Transmembrane helix</keyword>
<feature type="transmembrane region" description="Helical" evidence="2">
    <location>
        <begin position="190"/>
        <end position="210"/>
    </location>
</feature>
<organism evidence="3 4">
    <name type="scientific">Protopolystoma xenopodis</name>
    <dbReference type="NCBI Taxonomy" id="117903"/>
    <lineage>
        <taxon>Eukaryota</taxon>
        <taxon>Metazoa</taxon>
        <taxon>Spiralia</taxon>
        <taxon>Lophotrochozoa</taxon>
        <taxon>Platyhelminthes</taxon>
        <taxon>Monogenea</taxon>
        <taxon>Polyopisthocotylea</taxon>
        <taxon>Polystomatidea</taxon>
        <taxon>Polystomatidae</taxon>
        <taxon>Protopolystoma</taxon>
    </lineage>
</organism>
<feature type="region of interest" description="Disordered" evidence="1">
    <location>
        <begin position="74"/>
        <end position="104"/>
    </location>
</feature>
<sequence>PFVNDANAFTSTYSIGDESSYAAPANDSISATNETAFHLALKSGSHPSYPRQQYYPSSSDSGNVYIPGGVLESPEINSKDSPARFRGNRDVDEKDWDDSAATHRRTAKRPTGDFCDCLMLCRRLFGCRPPPKTNQLALACENGRTIPFGMVWFVRDSCGFACVVLTWLLILYGEFVIGGIVLMQTQAHTFRLISGVIFHTLTALALISHLKTVFTDPMCLFMSWQGSIPIGNATKEAAYRIFSATGDEHANIVRCPKCYSIKPARAHHCRQDCFV</sequence>
<protein>
    <recommendedName>
        <fullName evidence="5">Palmitoyltransferase</fullName>
    </recommendedName>
</protein>
<dbReference type="EMBL" id="CAAALY010108342">
    <property type="protein sequence ID" value="VEL29993.1"/>
    <property type="molecule type" value="Genomic_DNA"/>
</dbReference>
<evidence type="ECO:0008006" key="5">
    <source>
        <dbReference type="Google" id="ProtNLM"/>
    </source>
</evidence>
<feature type="non-terminal residue" evidence="3">
    <location>
        <position position="275"/>
    </location>
</feature>
<dbReference type="AlphaFoldDB" id="A0A3S5C1W6"/>
<reference evidence="3" key="1">
    <citation type="submission" date="2018-11" db="EMBL/GenBank/DDBJ databases">
        <authorList>
            <consortium name="Pathogen Informatics"/>
        </authorList>
    </citation>
    <scope>NUCLEOTIDE SEQUENCE</scope>
</reference>
<dbReference type="OrthoDB" id="331948at2759"/>
<keyword evidence="4" id="KW-1185">Reference proteome</keyword>
<feature type="transmembrane region" description="Helical" evidence="2">
    <location>
        <begin position="164"/>
        <end position="183"/>
    </location>
</feature>
<dbReference type="Proteomes" id="UP000784294">
    <property type="component" value="Unassembled WGS sequence"/>
</dbReference>
<evidence type="ECO:0000313" key="4">
    <source>
        <dbReference type="Proteomes" id="UP000784294"/>
    </source>
</evidence>
<evidence type="ECO:0000313" key="3">
    <source>
        <dbReference type="EMBL" id="VEL29993.1"/>
    </source>
</evidence>
<feature type="compositionally biased region" description="Basic and acidic residues" evidence="1">
    <location>
        <begin position="77"/>
        <end position="92"/>
    </location>
</feature>